<evidence type="ECO:0000256" key="7">
    <source>
        <dbReference type="ARBA" id="ARBA00023163"/>
    </source>
</evidence>
<keyword evidence="4" id="KW-0227">DNA damage</keyword>
<dbReference type="Proteomes" id="UP000308199">
    <property type="component" value="Unassembled WGS sequence"/>
</dbReference>
<feature type="region of interest" description="Disordered" evidence="10">
    <location>
        <begin position="270"/>
        <end position="308"/>
    </location>
</feature>
<gene>
    <name evidence="11" type="ORF">EW145_g5149</name>
</gene>
<evidence type="ECO:0000256" key="1">
    <source>
        <dbReference type="ARBA" id="ARBA00004123"/>
    </source>
</evidence>
<feature type="region of interest" description="Disordered" evidence="10">
    <location>
        <begin position="430"/>
        <end position="478"/>
    </location>
</feature>
<protein>
    <recommendedName>
        <fullName evidence="2">histone acetyltransferase</fullName>
        <ecNumber evidence="2">2.3.1.48</ecNumber>
    </recommendedName>
</protein>
<feature type="compositionally biased region" description="Basic and acidic residues" evidence="10">
    <location>
        <begin position="434"/>
        <end position="445"/>
    </location>
</feature>
<feature type="compositionally biased region" description="Basic and acidic residues" evidence="10">
    <location>
        <begin position="292"/>
        <end position="308"/>
    </location>
</feature>
<dbReference type="Pfam" id="PF08214">
    <property type="entry name" value="HAT_KAT11"/>
    <property type="match status" value="1"/>
</dbReference>
<sequence>MKLRDTLLDALSSLPGTRTFHLHVLLSSPRKHNELYPYATARPRVYAQDVLILCSEQQPAPGAPRVLVSAIEVTLYHIPSTSSALLYIAKVDSTGQGTRPAPTAPLVHGLMMHYVDPRTRPPRLAAARIWVHLFARAQRQYLFPNSADHPAKRPLGDVALCAWWKRVLTRVAREFHEKRGGALPQMYYVLPGMSELEATQALGQSSVPSSSEGIQWVYGHPYAQTDLPLPYAPKARDGPSNLGQLIPSFDDDPKARFMDEIACTTQVDGMVSPKRKRRKTSRAAEVDMPDGDEVKERVKGKGKERERDTRVHGELGVVSADEFWERMSFRQECIAGAVTGFFIAVFSSSIQQTQTDASPLAPQPDEVTHQMVQRIATSLMTGHDFSSTERTVKATEILEGSIKGLCGGVHAPTATTTTTNVTKEIPPFLLAGAHDSDNDKEKDQGRTTPEPARESTPPPLFLAPPQTPPPRAVDAEGKRVRPMDGHGLDGISPNLFPEPEPTKDTYESYIYGTVKVDSPLAEAVTAGEGKPAGGAHYLAVANDEEVDEIRLKTRLHSGETWLGIARSHPSPIPSPCYSARTTKTSKPTTTSPTMPTVQRDRAVHSLPSFAQAFSALSPDHRDDFDFDDDMHALPPLQINTHHAPALRRRDSSSKQSTPVSTTPASTASQSQSQSQSRNLKRGRPSERDDDYNTSKQVPLHTFFRPQITLVADVLLAHRRQQPSSRNRMLISSTRLPHHCLLRNYLAQSSRATL</sequence>
<feature type="compositionally biased region" description="Low complexity" evidence="10">
    <location>
        <begin position="581"/>
        <end position="596"/>
    </location>
</feature>
<dbReference type="EC" id="2.3.1.48" evidence="2"/>
<feature type="compositionally biased region" description="Low complexity" evidence="10">
    <location>
        <begin position="655"/>
        <end position="676"/>
    </location>
</feature>
<dbReference type="GO" id="GO:0005634">
    <property type="term" value="C:nucleus"/>
    <property type="evidence" value="ECO:0007669"/>
    <property type="project" value="UniProtKB-SubCell"/>
</dbReference>
<dbReference type="PROSITE" id="PS51728">
    <property type="entry name" value="RTT109_HAT"/>
    <property type="match status" value="1"/>
</dbReference>
<proteinExistence type="predicted"/>
<keyword evidence="7" id="KW-0804">Transcription</keyword>
<evidence type="ECO:0000256" key="4">
    <source>
        <dbReference type="ARBA" id="ARBA00022763"/>
    </source>
</evidence>
<comment type="catalytic activity">
    <reaction evidence="9">
        <text>L-lysyl-[histone] + acetyl-CoA = N(6)-acetyl-L-lysyl-[histone] + CoA + H(+)</text>
        <dbReference type="Rhea" id="RHEA:21992"/>
        <dbReference type="Rhea" id="RHEA-COMP:9845"/>
        <dbReference type="Rhea" id="RHEA-COMP:11338"/>
        <dbReference type="ChEBI" id="CHEBI:15378"/>
        <dbReference type="ChEBI" id="CHEBI:29969"/>
        <dbReference type="ChEBI" id="CHEBI:57287"/>
        <dbReference type="ChEBI" id="CHEBI:57288"/>
        <dbReference type="ChEBI" id="CHEBI:61930"/>
        <dbReference type="EC" id="2.3.1.48"/>
    </reaction>
    <physiologicalReaction direction="left-to-right" evidence="9">
        <dbReference type="Rhea" id="RHEA:21993"/>
    </physiologicalReaction>
</comment>
<keyword evidence="8" id="KW-0539">Nucleus</keyword>
<keyword evidence="5" id="KW-0007">Acetylation</keyword>
<evidence type="ECO:0000256" key="6">
    <source>
        <dbReference type="ARBA" id="ARBA00023015"/>
    </source>
</evidence>
<dbReference type="GO" id="GO:0006974">
    <property type="term" value="P:DNA damage response"/>
    <property type="evidence" value="ECO:0007669"/>
    <property type="project" value="UniProtKB-KW"/>
</dbReference>
<evidence type="ECO:0000256" key="2">
    <source>
        <dbReference type="ARBA" id="ARBA00013184"/>
    </source>
</evidence>
<reference evidence="11 12" key="1">
    <citation type="submission" date="2019-02" db="EMBL/GenBank/DDBJ databases">
        <title>Genome sequencing of the rare red list fungi Phellinidium pouzarii.</title>
        <authorList>
            <person name="Buettner E."/>
            <person name="Kellner H."/>
        </authorList>
    </citation>
    <scope>NUCLEOTIDE SEQUENCE [LARGE SCALE GENOMIC DNA]</scope>
    <source>
        <strain evidence="11 12">DSM 108285</strain>
    </source>
</reference>
<feature type="compositionally biased region" description="Basic and acidic residues" evidence="10">
    <location>
        <begin position="683"/>
        <end position="692"/>
    </location>
</feature>
<evidence type="ECO:0000256" key="10">
    <source>
        <dbReference type="SAM" id="MobiDB-lite"/>
    </source>
</evidence>
<name>A0A4S4L2D7_9AGAM</name>
<comment type="subcellular location">
    <subcellularLocation>
        <location evidence="1">Nucleus</location>
    </subcellularLocation>
</comment>
<dbReference type="InterPro" id="IPR016849">
    <property type="entry name" value="Rtt109"/>
</dbReference>
<accession>A0A4S4L2D7</accession>
<evidence type="ECO:0000313" key="11">
    <source>
        <dbReference type="EMBL" id="THH04951.1"/>
    </source>
</evidence>
<dbReference type="SMART" id="SM01250">
    <property type="entry name" value="KAT11"/>
    <property type="match status" value="1"/>
</dbReference>
<dbReference type="PANTHER" id="PTHR31571">
    <property type="entry name" value="ALTERED INHERITANCE OF MITOCHONDRIA PROTEIN 6"/>
    <property type="match status" value="1"/>
</dbReference>
<dbReference type="OrthoDB" id="3361892at2759"/>
<dbReference type="InterPro" id="IPR013178">
    <property type="entry name" value="Histone_AcTrfase_Rtt109/CBP"/>
</dbReference>
<dbReference type="InterPro" id="IPR051236">
    <property type="entry name" value="HAT_RTT109-like"/>
</dbReference>
<keyword evidence="3" id="KW-0808">Transferase</keyword>
<dbReference type="PANTHER" id="PTHR31571:SF2">
    <property type="entry name" value="HISTONE ACETYLTRANSFERASE RTT109"/>
    <property type="match status" value="1"/>
</dbReference>
<keyword evidence="12" id="KW-1185">Reference proteome</keyword>
<evidence type="ECO:0000256" key="9">
    <source>
        <dbReference type="ARBA" id="ARBA00048940"/>
    </source>
</evidence>
<dbReference type="GO" id="GO:0032931">
    <property type="term" value="F:histone H3K56 acetyltransferase activity"/>
    <property type="evidence" value="ECO:0007669"/>
    <property type="project" value="TreeGrafter"/>
</dbReference>
<feature type="region of interest" description="Disordered" evidence="10">
    <location>
        <begin position="637"/>
        <end position="697"/>
    </location>
</feature>
<dbReference type="GO" id="GO:0006355">
    <property type="term" value="P:regulation of DNA-templated transcription"/>
    <property type="evidence" value="ECO:0007669"/>
    <property type="project" value="InterPro"/>
</dbReference>
<organism evidence="11 12">
    <name type="scientific">Phellinidium pouzarii</name>
    <dbReference type="NCBI Taxonomy" id="167371"/>
    <lineage>
        <taxon>Eukaryota</taxon>
        <taxon>Fungi</taxon>
        <taxon>Dikarya</taxon>
        <taxon>Basidiomycota</taxon>
        <taxon>Agaricomycotina</taxon>
        <taxon>Agaricomycetes</taxon>
        <taxon>Hymenochaetales</taxon>
        <taxon>Hymenochaetaceae</taxon>
        <taxon>Phellinidium</taxon>
    </lineage>
</organism>
<feature type="compositionally biased region" description="Pro residues" evidence="10">
    <location>
        <begin position="456"/>
        <end position="471"/>
    </location>
</feature>
<evidence type="ECO:0000256" key="5">
    <source>
        <dbReference type="ARBA" id="ARBA00022990"/>
    </source>
</evidence>
<dbReference type="AlphaFoldDB" id="A0A4S4L2D7"/>
<evidence type="ECO:0000256" key="3">
    <source>
        <dbReference type="ARBA" id="ARBA00022679"/>
    </source>
</evidence>
<dbReference type="EMBL" id="SGPK01000298">
    <property type="protein sequence ID" value="THH04951.1"/>
    <property type="molecule type" value="Genomic_DNA"/>
</dbReference>
<feature type="region of interest" description="Disordered" evidence="10">
    <location>
        <begin position="572"/>
        <end position="597"/>
    </location>
</feature>
<evidence type="ECO:0000313" key="12">
    <source>
        <dbReference type="Proteomes" id="UP000308199"/>
    </source>
</evidence>
<comment type="caution">
    <text evidence="11">The sequence shown here is derived from an EMBL/GenBank/DDBJ whole genome shotgun (WGS) entry which is preliminary data.</text>
</comment>
<evidence type="ECO:0000256" key="8">
    <source>
        <dbReference type="ARBA" id="ARBA00023242"/>
    </source>
</evidence>
<keyword evidence="6" id="KW-0805">Transcription regulation</keyword>